<name>A0ACB7XDE9_9ERIC</name>
<proteinExistence type="predicted"/>
<evidence type="ECO:0000313" key="2">
    <source>
        <dbReference type="Proteomes" id="UP000828048"/>
    </source>
</evidence>
<sequence length="294" mass="34190">MLRGFTSQDTDDRFQRAGSTISKHIKKIRPCLEDFTAKWVAPMQDQDHWSPFLEKNKKYRHFKDCIGAVDGTHIPCQPPLKKATNYWCRKGMYTFNVLTVDFNLCFTFAVSGYEGAMDGYQIFKEETLKMDNRYPHPPPGNYNVVDAGYPNVKGYLALYKGYMYHQDDFMRRSVPVTDSNERFNKVHSSVRSCVERSLVLGLHNYIRMHYPSDEYFSDAELSNEMYVFEDRMSHDIRQDILGDAPQFAQTDRETNLFCDGLRDSIASDYSRQLMKFMSYRVGFVCYASASASDM</sequence>
<reference evidence="1 2" key="1">
    <citation type="journal article" date="2021" name="Hortic Res">
        <title>High-quality reference genome and annotation aids understanding of berry development for evergreen blueberry (Vaccinium darrowii).</title>
        <authorList>
            <person name="Yu J."/>
            <person name="Hulse-Kemp A.M."/>
            <person name="Babiker E."/>
            <person name="Staton M."/>
        </authorList>
    </citation>
    <scope>NUCLEOTIDE SEQUENCE [LARGE SCALE GENOMIC DNA]</scope>
    <source>
        <strain evidence="2">cv. NJ 8807/NJ 8810</strain>
        <tissue evidence="1">Young leaf</tissue>
    </source>
</reference>
<dbReference type="Proteomes" id="UP000828048">
    <property type="component" value="Chromosome 6"/>
</dbReference>
<organism evidence="1 2">
    <name type="scientific">Vaccinium darrowii</name>
    <dbReference type="NCBI Taxonomy" id="229202"/>
    <lineage>
        <taxon>Eukaryota</taxon>
        <taxon>Viridiplantae</taxon>
        <taxon>Streptophyta</taxon>
        <taxon>Embryophyta</taxon>
        <taxon>Tracheophyta</taxon>
        <taxon>Spermatophyta</taxon>
        <taxon>Magnoliopsida</taxon>
        <taxon>eudicotyledons</taxon>
        <taxon>Gunneridae</taxon>
        <taxon>Pentapetalae</taxon>
        <taxon>asterids</taxon>
        <taxon>Ericales</taxon>
        <taxon>Ericaceae</taxon>
        <taxon>Vaccinioideae</taxon>
        <taxon>Vaccinieae</taxon>
        <taxon>Vaccinium</taxon>
    </lineage>
</organism>
<protein>
    <submittedName>
        <fullName evidence="1">Uncharacterized protein</fullName>
    </submittedName>
</protein>
<evidence type="ECO:0000313" key="1">
    <source>
        <dbReference type="EMBL" id="KAH7838787.1"/>
    </source>
</evidence>
<comment type="caution">
    <text evidence="1">The sequence shown here is derived from an EMBL/GenBank/DDBJ whole genome shotgun (WGS) entry which is preliminary data.</text>
</comment>
<accession>A0ACB7XDE9</accession>
<gene>
    <name evidence="1" type="ORF">Vadar_031199</name>
</gene>
<dbReference type="EMBL" id="CM037156">
    <property type="protein sequence ID" value="KAH7838787.1"/>
    <property type="molecule type" value="Genomic_DNA"/>
</dbReference>
<keyword evidence="2" id="KW-1185">Reference proteome</keyword>